<comment type="caution">
    <text evidence="2">The sequence shown here is derived from an EMBL/GenBank/DDBJ whole genome shotgun (WGS) entry which is preliminary data.</text>
</comment>
<feature type="region of interest" description="Disordered" evidence="1">
    <location>
        <begin position="66"/>
        <end position="102"/>
    </location>
</feature>
<gene>
    <name evidence="2" type="ORF">ADH67_05920</name>
</gene>
<evidence type="ECO:0000313" key="3">
    <source>
        <dbReference type="Proteomes" id="UP000214610"/>
    </source>
</evidence>
<dbReference type="EMBL" id="NHMP01000003">
    <property type="protein sequence ID" value="OXE49665.1"/>
    <property type="molecule type" value="Genomic_DNA"/>
</dbReference>
<reference evidence="3" key="1">
    <citation type="submission" date="2017-05" db="EMBL/GenBank/DDBJ databases">
        <title>Improved OligoMM genomes.</title>
        <authorList>
            <person name="Garzetti D."/>
        </authorList>
    </citation>
    <scope>NUCLEOTIDE SEQUENCE [LARGE SCALE GENOMIC DNA]</scope>
    <source>
        <strain evidence="3">YL45</strain>
    </source>
</reference>
<dbReference type="AlphaFoldDB" id="A0A227KNJ8"/>
<dbReference type="Proteomes" id="UP000214610">
    <property type="component" value="Unassembled WGS sequence"/>
</dbReference>
<evidence type="ECO:0000313" key="2">
    <source>
        <dbReference type="EMBL" id="OXE49665.1"/>
    </source>
</evidence>
<sequence length="102" mass="11216">MKDLTKVAWGVLGGALLGFAASSAISRGKLRPCTTKLMSYGLDWKDKLIEGAETFKEDLEDMTAEAKEEAKKRAARRQQEARAQNVSSQDVILPEDTAQESK</sequence>
<dbReference type="RefSeq" id="WP_066593065.1">
    <property type="nucleotide sequence ID" value="NZ_CAJTBZ010000011.1"/>
</dbReference>
<keyword evidence="3" id="KW-1185">Reference proteome</keyword>
<accession>A0A227KNJ8</accession>
<organism evidence="2 3">
    <name type="scientific">Turicimonas muris</name>
    <dbReference type="NCBI Taxonomy" id="1796652"/>
    <lineage>
        <taxon>Bacteria</taxon>
        <taxon>Pseudomonadati</taxon>
        <taxon>Pseudomonadota</taxon>
        <taxon>Betaproteobacteria</taxon>
        <taxon>Burkholderiales</taxon>
        <taxon>Sutterellaceae</taxon>
        <taxon>Turicimonas</taxon>
    </lineage>
</organism>
<evidence type="ECO:0000256" key="1">
    <source>
        <dbReference type="SAM" id="MobiDB-lite"/>
    </source>
</evidence>
<name>A0A227KNJ8_9BURK</name>
<protein>
    <recommendedName>
        <fullName evidence="4">DUF1490 domain-containing protein</fullName>
    </recommendedName>
</protein>
<feature type="compositionally biased region" description="Basic and acidic residues" evidence="1">
    <location>
        <begin position="66"/>
        <end position="80"/>
    </location>
</feature>
<proteinExistence type="predicted"/>
<evidence type="ECO:0008006" key="4">
    <source>
        <dbReference type="Google" id="ProtNLM"/>
    </source>
</evidence>
<dbReference type="GeneID" id="78361565"/>